<keyword evidence="1" id="KW-0732">Signal</keyword>
<dbReference type="SUPFAM" id="SSF48452">
    <property type="entry name" value="TPR-like"/>
    <property type="match status" value="1"/>
</dbReference>
<protein>
    <recommendedName>
        <fullName evidence="4">Tetratricopeptide repeat protein</fullName>
    </recommendedName>
</protein>
<proteinExistence type="predicted"/>
<feature type="chain" id="PRO_5020890871" description="Tetratricopeptide repeat protein" evidence="1">
    <location>
        <begin position="19"/>
        <end position="159"/>
    </location>
</feature>
<dbReference type="AlphaFoldDB" id="A0A4R1G9P4"/>
<evidence type="ECO:0000256" key="1">
    <source>
        <dbReference type="SAM" id="SignalP"/>
    </source>
</evidence>
<dbReference type="Gene3D" id="1.25.40.10">
    <property type="entry name" value="Tetratricopeptide repeat domain"/>
    <property type="match status" value="1"/>
</dbReference>
<keyword evidence="3" id="KW-1185">Reference proteome</keyword>
<accession>A0A4R1G9P4</accession>
<name>A0A4R1G9P4_9BACT</name>
<dbReference type="PROSITE" id="PS51257">
    <property type="entry name" value="PROKAR_LIPOPROTEIN"/>
    <property type="match status" value="1"/>
</dbReference>
<reference evidence="2 3" key="1">
    <citation type="submission" date="2019-03" db="EMBL/GenBank/DDBJ databases">
        <title>Genomic Encyclopedia of Archaeal and Bacterial Type Strains, Phase II (KMG-II): from individual species to whole genera.</title>
        <authorList>
            <person name="Goeker M."/>
        </authorList>
    </citation>
    <scope>NUCLEOTIDE SEQUENCE [LARGE SCALE GENOMIC DNA]</scope>
    <source>
        <strain evidence="2 3">DSM 24425</strain>
    </source>
</reference>
<dbReference type="OrthoDB" id="14901at2"/>
<dbReference type="RefSeq" id="WP_132527276.1">
    <property type="nucleotide sequence ID" value="NZ_SMFV01000005.1"/>
</dbReference>
<dbReference type="EMBL" id="SMFV01000005">
    <property type="protein sequence ID" value="TCK03371.1"/>
    <property type="molecule type" value="Genomic_DNA"/>
</dbReference>
<feature type="signal peptide" evidence="1">
    <location>
        <begin position="1"/>
        <end position="18"/>
    </location>
</feature>
<evidence type="ECO:0000313" key="2">
    <source>
        <dbReference type="EMBL" id="TCK03371.1"/>
    </source>
</evidence>
<evidence type="ECO:0000313" key="3">
    <source>
        <dbReference type="Proteomes" id="UP000295777"/>
    </source>
</evidence>
<comment type="caution">
    <text evidence="2">The sequence shown here is derived from an EMBL/GenBank/DDBJ whole genome shotgun (WGS) entry which is preliminary data.</text>
</comment>
<dbReference type="InterPro" id="IPR011990">
    <property type="entry name" value="TPR-like_helical_dom_sf"/>
</dbReference>
<gene>
    <name evidence="2" type="ORF">CLV27_1445</name>
</gene>
<organism evidence="2 3">
    <name type="scientific">Phorcysia thermohydrogeniphila</name>
    <dbReference type="NCBI Taxonomy" id="936138"/>
    <lineage>
        <taxon>Bacteria</taxon>
        <taxon>Pseudomonadati</taxon>
        <taxon>Aquificota</taxon>
        <taxon>Aquificia</taxon>
        <taxon>Desulfurobacteriales</taxon>
        <taxon>Desulfurobacteriaceae</taxon>
        <taxon>Phorcysia</taxon>
    </lineage>
</organism>
<dbReference type="Proteomes" id="UP000295777">
    <property type="component" value="Unassembled WGS sequence"/>
</dbReference>
<evidence type="ECO:0008006" key="4">
    <source>
        <dbReference type="Google" id="ProtNLM"/>
    </source>
</evidence>
<sequence length="159" mass="18304">MVKRFASMLLFSFLLGCATTPPQPSLQSPSPESTKKVPSQELPLTYKVDVKKLNECKRHLIYVDQYITASDYDSARDELKEAEKVCSPEDPTFVYLKAVYYDVVEERDKAFQLYYKALRLFMKDGDMGGAFKAYSGMLSIKPFSPEVKKVKKYFEDDDF</sequence>